<feature type="compositionally biased region" description="Basic residues" evidence="1">
    <location>
        <begin position="292"/>
        <end position="301"/>
    </location>
</feature>
<accession>A0A9P6W742</accession>
<dbReference type="AlphaFoldDB" id="A0A9P6W742"/>
<feature type="region of interest" description="Disordered" evidence="1">
    <location>
        <begin position="266"/>
        <end position="301"/>
    </location>
</feature>
<feature type="compositionally biased region" description="Polar residues" evidence="1">
    <location>
        <begin position="169"/>
        <end position="205"/>
    </location>
</feature>
<sequence length="1021" mass="110057">MGESTIPDETNSLSLLTDPDIRTFIKVNSNGKLLPIFEKSRAGDKKVNGFVPAAEGVDFSVGWYCGRTKNLKSSILIEVYFGETLVSDSFHLASDFDPEDPLDDEWRFLMFESVAVGTDSKRGFRFGKIPTTDDQDAAAKDLDYLDSVSAIRVETYTITNARYVITGWKQPSPSKKTAQKRSATQITGSSTATAEVSPVNNQGAASQDAVKPEQPPMPRSVREVEASLRPIDEKSDKGNFGPVVANEQDAPGEQENGVAAYGTAALTGPSLTTPQTTPQQSWADNTSEYVGRKRSKKEKKKPIRQLKYDSVKHASTSVFLLRSLPWISKHLDDFFFKPTEALRPEPTVEVGGAIYLDDTTAEEAAEDARAAAAVERPAKRQKVVDLVDEGNLNEIDSPTEDEDADDDDDDEDEDEDAAQASDTEEGAQDRQAVFAGGGGSSLLANVLPRGTTAGQSQTAEEHSRSRATQLVRSLAEDHPDFNKVKQEVFARKPSSSRLPEPDAHAASTGAASVFVLRSTAPPRRSLPLIERPLALALPPLAKPTPVPGKNEHGFKPTSSPVKLAVYGSGVGDFGARVGTMKRRGARRRSLSGRKTAGGNAPLHLSNLSLKFLQFLPVPLSASDSILCWSEQAFSALAPPRTVPEVDMTGRIVPDKEHSLPTKGEPAIKAYIAVGGQPLAVYDKERHGKSHIEGTVTVEPGAEFVVGVYAAMKTKPRTSGLVTVNFGETTYVLLLYTVGSIRTNQVTDGRVLKEEICDFRFFDPATAADSAKRYTSFDGLTMSARGSQGGTRKFTFGQLPTTDDDSSAVKDVEYLKKASSTTVEYTYITGLTYGVTGWEKADVETAQAVTAYDSKAGTDEKNEVADELNSRDFAEEYKQSLRPIDETDNKRKFSMVAGFGPLHGGQQQVIDPDKDIFVFHLRPPTLSQDNTKPAEGESETKPIVHIGDALYGEPTPASSDVGTASTVGESLKRPFKRRKVGQISARSEAGDVQPPVASSSGVGATGATIVGIGTQKGLPARH</sequence>
<dbReference type="EMBL" id="PUHQ01000013">
    <property type="protein sequence ID" value="KAG0664589.1"/>
    <property type="molecule type" value="Genomic_DNA"/>
</dbReference>
<comment type="caution">
    <text evidence="2">The sequence shown here is derived from an EMBL/GenBank/DDBJ whole genome shotgun (WGS) entry which is preliminary data.</text>
</comment>
<evidence type="ECO:0000256" key="1">
    <source>
        <dbReference type="SAM" id="MobiDB-lite"/>
    </source>
</evidence>
<feature type="compositionally biased region" description="Acidic residues" evidence="1">
    <location>
        <begin position="397"/>
        <end position="426"/>
    </location>
</feature>
<feature type="compositionally biased region" description="Low complexity" evidence="1">
    <location>
        <begin position="266"/>
        <end position="281"/>
    </location>
</feature>
<proteinExistence type="predicted"/>
<feature type="region of interest" description="Disordered" evidence="1">
    <location>
        <begin position="373"/>
        <end position="469"/>
    </location>
</feature>
<evidence type="ECO:0000313" key="2">
    <source>
        <dbReference type="EMBL" id="KAG0664589.1"/>
    </source>
</evidence>
<feature type="region of interest" description="Disordered" evidence="1">
    <location>
        <begin position="953"/>
        <end position="1005"/>
    </location>
</feature>
<organism evidence="2 3">
    <name type="scientific">Rhodotorula mucilaginosa</name>
    <name type="common">Yeast</name>
    <name type="synonym">Rhodotorula rubra</name>
    <dbReference type="NCBI Taxonomy" id="5537"/>
    <lineage>
        <taxon>Eukaryota</taxon>
        <taxon>Fungi</taxon>
        <taxon>Dikarya</taxon>
        <taxon>Basidiomycota</taxon>
        <taxon>Pucciniomycotina</taxon>
        <taxon>Microbotryomycetes</taxon>
        <taxon>Sporidiobolales</taxon>
        <taxon>Sporidiobolaceae</taxon>
        <taxon>Rhodotorula</taxon>
    </lineage>
</organism>
<feature type="compositionally biased region" description="Basic and acidic residues" evidence="1">
    <location>
        <begin position="220"/>
        <end position="237"/>
    </location>
</feature>
<name>A0A9P6W742_RHOMI</name>
<feature type="compositionally biased region" description="Polar residues" evidence="1">
    <location>
        <begin position="955"/>
        <end position="967"/>
    </location>
</feature>
<feature type="compositionally biased region" description="Basic and acidic residues" evidence="1">
    <location>
        <begin position="376"/>
        <end position="385"/>
    </location>
</feature>
<evidence type="ECO:0000313" key="3">
    <source>
        <dbReference type="Proteomes" id="UP000777482"/>
    </source>
</evidence>
<gene>
    <name evidence="2" type="ORF">C6P46_001185</name>
</gene>
<dbReference type="OrthoDB" id="10680889at2759"/>
<dbReference type="Proteomes" id="UP000777482">
    <property type="component" value="Unassembled WGS sequence"/>
</dbReference>
<feature type="region of interest" description="Disordered" evidence="1">
    <location>
        <begin position="169"/>
        <end position="251"/>
    </location>
</feature>
<protein>
    <submittedName>
        <fullName evidence="2">Uncharacterized protein</fullName>
    </submittedName>
</protein>
<keyword evidence="3" id="KW-1185">Reference proteome</keyword>
<reference evidence="2 3" key="1">
    <citation type="submission" date="2020-11" db="EMBL/GenBank/DDBJ databases">
        <title>Kefir isolates.</title>
        <authorList>
            <person name="Marcisauskas S."/>
            <person name="Kim Y."/>
            <person name="Blasche S."/>
        </authorList>
    </citation>
    <scope>NUCLEOTIDE SEQUENCE [LARGE SCALE GENOMIC DNA]</scope>
    <source>
        <strain evidence="2 3">KR</strain>
    </source>
</reference>